<dbReference type="PANTHER" id="PTHR37833:SF1">
    <property type="entry name" value="SIGNAL PEPTIDE PROTEIN"/>
    <property type="match status" value="1"/>
</dbReference>
<evidence type="ECO:0000313" key="2">
    <source>
        <dbReference type="EMBL" id="MDR6238630.1"/>
    </source>
</evidence>
<dbReference type="InterPro" id="IPR013783">
    <property type="entry name" value="Ig-like_fold"/>
</dbReference>
<evidence type="ECO:0008006" key="4">
    <source>
        <dbReference type="Google" id="ProtNLM"/>
    </source>
</evidence>
<dbReference type="EMBL" id="JAVDQD010000002">
    <property type="protein sequence ID" value="MDR6238630.1"/>
    <property type="molecule type" value="Genomic_DNA"/>
</dbReference>
<keyword evidence="3" id="KW-1185">Reference proteome</keyword>
<feature type="region of interest" description="Disordered" evidence="1">
    <location>
        <begin position="24"/>
        <end position="63"/>
    </location>
</feature>
<accession>A0AAE4BS91</accession>
<evidence type="ECO:0000256" key="1">
    <source>
        <dbReference type="SAM" id="MobiDB-lite"/>
    </source>
</evidence>
<organism evidence="2 3">
    <name type="scientific">Aureibacter tunicatorum</name>
    <dbReference type="NCBI Taxonomy" id="866807"/>
    <lineage>
        <taxon>Bacteria</taxon>
        <taxon>Pseudomonadati</taxon>
        <taxon>Bacteroidota</taxon>
        <taxon>Cytophagia</taxon>
        <taxon>Cytophagales</taxon>
        <taxon>Persicobacteraceae</taxon>
        <taxon>Aureibacter</taxon>
    </lineage>
</organism>
<dbReference type="Gene3D" id="2.60.40.10">
    <property type="entry name" value="Immunoglobulins"/>
    <property type="match status" value="1"/>
</dbReference>
<dbReference type="PROSITE" id="PS51257">
    <property type="entry name" value="PROKAR_LIPOPROTEIN"/>
    <property type="match status" value="1"/>
</dbReference>
<dbReference type="Pfam" id="PF07610">
    <property type="entry name" value="DUF1573"/>
    <property type="match status" value="1"/>
</dbReference>
<dbReference type="RefSeq" id="WP_309938137.1">
    <property type="nucleotide sequence ID" value="NZ_AP025305.1"/>
</dbReference>
<name>A0AAE4BS91_9BACT</name>
<gene>
    <name evidence="2" type="ORF">HNQ88_001667</name>
</gene>
<reference evidence="2" key="1">
    <citation type="submission" date="2023-07" db="EMBL/GenBank/DDBJ databases">
        <title>Genomic Encyclopedia of Type Strains, Phase IV (KMG-IV): sequencing the most valuable type-strain genomes for metagenomic binning, comparative biology and taxonomic classification.</title>
        <authorList>
            <person name="Goeker M."/>
        </authorList>
    </citation>
    <scope>NUCLEOTIDE SEQUENCE</scope>
    <source>
        <strain evidence="2">DSM 26174</strain>
    </source>
</reference>
<sequence length="202" mass="21476">MKNIVKSGLVVALGMFLFSCSGEKSESKSTETSKPAKAEQAHDHSSHAGHDHGHSHDGHNHDHGAHKVEAAVANDPSVVSAEAVDPENAPRFNFEEDIYDFGTVDAGDIVEHVFKFTNTGKEPLIIQNASASCGCTVPEYSKEPIAPGADGKITVKFNSKNRRGVQSKTVTITANTVPKVTKLKIKGEVNAGPDLANGPVRQ</sequence>
<proteinExistence type="predicted"/>
<dbReference type="PANTHER" id="PTHR37833">
    <property type="entry name" value="LIPOPROTEIN-RELATED"/>
    <property type="match status" value="1"/>
</dbReference>
<protein>
    <recommendedName>
        <fullName evidence="4">DUF1573 domain-containing protein</fullName>
    </recommendedName>
</protein>
<dbReference type="AlphaFoldDB" id="A0AAE4BS91"/>
<dbReference type="InterPro" id="IPR011467">
    <property type="entry name" value="DUF1573"/>
</dbReference>
<comment type="caution">
    <text evidence="2">The sequence shown here is derived from an EMBL/GenBank/DDBJ whole genome shotgun (WGS) entry which is preliminary data.</text>
</comment>
<dbReference type="Proteomes" id="UP001185092">
    <property type="component" value="Unassembled WGS sequence"/>
</dbReference>
<evidence type="ECO:0000313" key="3">
    <source>
        <dbReference type="Proteomes" id="UP001185092"/>
    </source>
</evidence>